<dbReference type="SUPFAM" id="SSF88659">
    <property type="entry name" value="Sigma3 and sigma4 domains of RNA polymerase sigma factors"/>
    <property type="match status" value="1"/>
</dbReference>
<dbReference type="CDD" id="cd06171">
    <property type="entry name" value="Sigma70_r4"/>
    <property type="match status" value="1"/>
</dbReference>
<evidence type="ECO:0000313" key="8">
    <source>
        <dbReference type="EMBL" id="APZ91767.1"/>
    </source>
</evidence>
<accession>A0A1P8WCG3</accession>
<dbReference type="RefSeq" id="WP_158520879.1">
    <property type="nucleotide sequence ID" value="NZ_CP017641.1"/>
</dbReference>
<dbReference type="GO" id="GO:0006352">
    <property type="term" value="P:DNA-templated transcription initiation"/>
    <property type="evidence" value="ECO:0007669"/>
    <property type="project" value="InterPro"/>
</dbReference>
<evidence type="ECO:0000259" key="6">
    <source>
        <dbReference type="Pfam" id="PF04542"/>
    </source>
</evidence>
<evidence type="ECO:0000256" key="2">
    <source>
        <dbReference type="ARBA" id="ARBA00023015"/>
    </source>
</evidence>
<dbReference type="InterPro" id="IPR014284">
    <property type="entry name" value="RNA_pol_sigma-70_dom"/>
</dbReference>
<evidence type="ECO:0000259" key="7">
    <source>
        <dbReference type="Pfam" id="PF08281"/>
    </source>
</evidence>
<dbReference type="InterPro" id="IPR013325">
    <property type="entry name" value="RNA_pol_sigma_r2"/>
</dbReference>
<dbReference type="Pfam" id="PF08281">
    <property type="entry name" value="Sigma70_r4_2"/>
    <property type="match status" value="1"/>
</dbReference>
<comment type="similarity">
    <text evidence="1">Belongs to the sigma-70 factor family. ECF subfamily.</text>
</comment>
<dbReference type="InterPro" id="IPR039425">
    <property type="entry name" value="RNA_pol_sigma-70-like"/>
</dbReference>
<dbReference type="InterPro" id="IPR013249">
    <property type="entry name" value="RNA_pol_sigma70_r4_t2"/>
</dbReference>
<dbReference type="InterPro" id="IPR013324">
    <property type="entry name" value="RNA_pol_sigma_r3/r4-like"/>
</dbReference>
<evidence type="ECO:0000313" key="9">
    <source>
        <dbReference type="Proteomes" id="UP000187735"/>
    </source>
</evidence>
<dbReference type="SUPFAM" id="SSF88946">
    <property type="entry name" value="Sigma2 domain of RNA polymerase sigma factors"/>
    <property type="match status" value="1"/>
</dbReference>
<dbReference type="GO" id="GO:0016987">
    <property type="term" value="F:sigma factor activity"/>
    <property type="evidence" value="ECO:0007669"/>
    <property type="project" value="UniProtKB-KW"/>
</dbReference>
<dbReference type="PANTHER" id="PTHR43133:SF8">
    <property type="entry name" value="RNA POLYMERASE SIGMA FACTOR HI_1459-RELATED"/>
    <property type="match status" value="1"/>
</dbReference>
<name>A0A1P8WCG3_9PLAN</name>
<gene>
    <name evidence="8" type="primary">sigV_1</name>
    <name evidence="8" type="ORF">Fuma_01358</name>
</gene>
<evidence type="ECO:0000256" key="1">
    <source>
        <dbReference type="ARBA" id="ARBA00010641"/>
    </source>
</evidence>
<dbReference type="KEGG" id="fmr:Fuma_01358"/>
<sequence length="209" mass="23618">MSQQTSTDFHRAFRSSVTLLTRDPQKALGDLFDLTAVRLVRLAMSVAGNQMDAEDAVQGAFSRIAGKPKLLAKADSPWPYLIRTVRNECLRIIQKRRTSRLGEMDTECGQDTAEFEVQREETAHAVQRILKTLPKAQYEVVILKHWEELTFAEIAEVLGKSQNTVASRYRYAMEKLQRSLEPLVQVDIHSAQSKTDATGCHSTQRAVTR</sequence>
<dbReference type="Pfam" id="PF04542">
    <property type="entry name" value="Sigma70_r2"/>
    <property type="match status" value="1"/>
</dbReference>
<proteinExistence type="inferred from homology"/>
<dbReference type="EMBL" id="CP017641">
    <property type="protein sequence ID" value="APZ91767.1"/>
    <property type="molecule type" value="Genomic_DNA"/>
</dbReference>
<dbReference type="AlphaFoldDB" id="A0A1P8WCG3"/>
<keyword evidence="2" id="KW-0805">Transcription regulation</keyword>
<evidence type="ECO:0000256" key="3">
    <source>
        <dbReference type="ARBA" id="ARBA00023082"/>
    </source>
</evidence>
<keyword evidence="3" id="KW-0731">Sigma factor</keyword>
<feature type="domain" description="RNA polymerase sigma factor 70 region 4 type 2" evidence="7">
    <location>
        <begin position="125"/>
        <end position="176"/>
    </location>
</feature>
<dbReference type="NCBIfam" id="TIGR02937">
    <property type="entry name" value="sigma70-ECF"/>
    <property type="match status" value="1"/>
</dbReference>
<dbReference type="Gene3D" id="1.10.10.10">
    <property type="entry name" value="Winged helix-like DNA-binding domain superfamily/Winged helix DNA-binding domain"/>
    <property type="match status" value="1"/>
</dbReference>
<evidence type="ECO:0000256" key="4">
    <source>
        <dbReference type="ARBA" id="ARBA00023125"/>
    </source>
</evidence>
<dbReference type="OrthoDB" id="289887at2"/>
<dbReference type="PANTHER" id="PTHR43133">
    <property type="entry name" value="RNA POLYMERASE ECF-TYPE SIGMA FACTO"/>
    <property type="match status" value="1"/>
</dbReference>
<dbReference type="STRING" id="1891926.Fuma_01358"/>
<dbReference type="GO" id="GO:0003677">
    <property type="term" value="F:DNA binding"/>
    <property type="evidence" value="ECO:0007669"/>
    <property type="project" value="UniProtKB-KW"/>
</dbReference>
<dbReference type="Gene3D" id="1.10.1740.10">
    <property type="match status" value="1"/>
</dbReference>
<protein>
    <submittedName>
        <fullName evidence="8">RNA polymerase sigma factor SigV</fullName>
    </submittedName>
</protein>
<feature type="domain" description="RNA polymerase sigma-70 region 2" evidence="6">
    <location>
        <begin position="37"/>
        <end position="97"/>
    </location>
</feature>
<reference evidence="8 9" key="1">
    <citation type="journal article" date="2016" name="Front. Microbiol.">
        <title>Fuerstia marisgermanicae gen. nov., sp. nov., an Unusual Member of the Phylum Planctomycetes from the German Wadden Sea.</title>
        <authorList>
            <person name="Kohn T."/>
            <person name="Heuer A."/>
            <person name="Jogler M."/>
            <person name="Vollmers J."/>
            <person name="Boedeker C."/>
            <person name="Bunk B."/>
            <person name="Rast P."/>
            <person name="Borchert D."/>
            <person name="Glockner I."/>
            <person name="Freese H.M."/>
            <person name="Klenk H.P."/>
            <person name="Overmann J."/>
            <person name="Kaster A.K."/>
            <person name="Rohde M."/>
            <person name="Wiegand S."/>
            <person name="Jogler C."/>
        </authorList>
    </citation>
    <scope>NUCLEOTIDE SEQUENCE [LARGE SCALE GENOMIC DNA]</scope>
    <source>
        <strain evidence="8 9">NH11</strain>
    </source>
</reference>
<organism evidence="8 9">
    <name type="scientific">Fuerstiella marisgermanici</name>
    <dbReference type="NCBI Taxonomy" id="1891926"/>
    <lineage>
        <taxon>Bacteria</taxon>
        <taxon>Pseudomonadati</taxon>
        <taxon>Planctomycetota</taxon>
        <taxon>Planctomycetia</taxon>
        <taxon>Planctomycetales</taxon>
        <taxon>Planctomycetaceae</taxon>
        <taxon>Fuerstiella</taxon>
    </lineage>
</organism>
<evidence type="ECO:0000256" key="5">
    <source>
        <dbReference type="ARBA" id="ARBA00023163"/>
    </source>
</evidence>
<keyword evidence="9" id="KW-1185">Reference proteome</keyword>
<dbReference type="InterPro" id="IPR036388">
    <property type="entry name" value="WH-like_DNA-bd_sf"/>
</dbReference>
<keyword evidence="5" id="KW-0804">Transcription</keyword>
<dbReference type="Proteomes" id="UP000187735">
    <property type="component" value="Chromosome"/>
</dbReference>
<dbReference type="InterPro" id="IPR007627">
    <property type="entry name" value="RNA_pol_sigma70_r2"/>
</dbReference>
<keyword evidence="4" id="KW-0238">DNA-binding</keyword>